<reference evidence="2 3" key="1">
    <citation type="journal article" date="2018" name="IMA Fungus">
        <title>IMA Genome-F 10: Nine draft genome sequences of Claviceps purpurea s.lat., including C. arundinis, C. humidiphila, and C. cf. spartinae, pseudomolecules for the pitch canker pathogen Fusarium circinatum, draft genome of Davidsoniella eucalypti, Grosmannia galeiformis, Quambalaria eucalypti, and Teratosphaeria destructans.</title>
        <authorList>
            <person name="Wingfield B.D."/>
            <person name="Liu M."/>
            <person name="Nguyen H.D."/>
            <person name="Lane F.A."/>
            <person name="Morgan S.W."/>
            <person name="De Vos L."/>
            <person name="Wilken P.M."/>
            <person name="Duong T.A."/>
            <person name="Aylward J."/>
            <person name="Coetzee M.P."/>
            <person name="Dadej K."/>
            <person name="De Beer Z.W."/>
            <person name="Findlay W."/>
            <person name="Havenga M."/>
            <person name="Kolarik M."/>
            <person name="Menzies J.G."/>
            <person name="Naidoo K."/>
            <person name="Pochopski O."/>
            <person name="Shoukouhi P."/>
            <person name="Santana Q.C."/>
            <person name="Seifert K.A."/>
            <person name="Soal N."/>
            <person name="Steenkamp E.T."/>
            <person name="Tatham C.T."/>
            <person name="van der Nest M.A."/>
            <person name="Wingfield M.J."/>
        </authorList>
    </citation>
    <scope>NUCLEOTIDE SEQUENCE [LARGE SCALE GENOMIC DNA]</scope>
    <source>
        <strain evidence="2">CMW44962</strain>
    </source>
</reference>
<feature type="region of interest" description="Disordered" evidence="1">
    <location>
        <begin position="1"/>
        <end position="20"/>
    </location>
</feature>
<dbReference type="Proteomes" id="UP001138500">
    <property type="component" value="Unassembled WGS sequence"/>
</dbReference>
<dbReference type="AlphaFoldDB" id="A0A9W7SNQ6"/>
<gene>
    <name evidence="2" type="ORF">Tdes44962_MAKER04005</name>
</gene>
<sequence>MRMAPPTFSHHHHHHPPHLRLHRNPCSYLPRRVQIVASLTTFLLVCILVLGSTSGHSADPYLRQVPFGPQIQSGARHVVDRLPPLPKQLPQVTAPHWLNPFRGRAHTPPPAQANSSSGEASWYADFKWRNPFSDSVTLDEERAVLPPLRDRPPVYTYFDPSGRRKDEKSKKAEHELLQIWRRAWWAQGFKPVILGRPEAMNNPLYRTVQGLDLTPDLDLELMRWLAWGNMGTGILSNWLALPMAPYDDPLLAFMRRGDYPELTRYDGLGNGLFVGSKDGIEKALKAAVASPDITKVKSIAEAVPPPTIVSDSDHSAIAFYSTDAIKEKYPAIKLKLDEPETIGDGLAMLPDLINSHLHMTWQNIYPKGIAVLKPEPQHTTSLIQPAIEIARNLSQCPETPIPASCPPNRPKCKPCVASAPMAINTPPLFRNTSTLFTIATVPHPYTLNAVKYSREDMTVKFIRRETKRDAWILAVTKELLGTGLSSFARITTIKDAVASEYSSHRSLWLTAEQPPSVTREKDLEELDWYFGFRLPREAMDNGHSETPVPGPERRPPPPKPEWGDGKVKTAEELNKEKAFLEKSKGFVQKSAKKSHGQSIQANRFFYMSIQTQEPIVRTREMIEAWNLADTETWKFVRAWNARSTVERRKWEQEEEAFQGKGMFERWVDKVV</sequence>
<evidence type="ECO:0000313" key="2">
    <source>
        <dbReference type="EMBL" id="KAH9825794.1"/>
    </source>
</evidence>
<dbReference type="PANTHER" id="PTHR42055:SF1">
    <property type="entry name" value="YALI0E03476P"/>
    <property type="match status" value="1"/>
</dbReference>
<evidence type="ECO:0000256" key="1">
    <source>
        <dbReference type="SAM" id="MobiDB-lite"/>
    </source>
</evidence>
<dbReference type="EMBL" id="RIBY02002078">
    <property type="protein sequence ID" value="KAH9825794.1"/>
    <property type="molecule type" value="Genomic_DNA"/>
</dbReference>
<proteinExistence type="predicted"/>
<protein>
    <submittedName>
        <fullName evidence="2">Uncharacterized protein</fullName>
    </submittedName>
</protein>
<keyword evidence="3" id="KW-1185">Reference proteome</keyword>
<evidence type="ECO:0000313" key="3">
    <source>
        <dbReference type="Proteomes" id="UP001138500"/>
    </source>
</evidence>
<reference evidence="2 3" key="2">
    <citation type="journal article" date="2021" name="Curr. Genet.">
        <title>Genetic response to nitrogen starvation in the aggressive Eucalyptus foliar pathogen Teratosphaeria destructans.</title>
        <authorList>
            <person name="Havenga M."/>
            <person name="Wingfield B.D."/>
            <person name="Wingfield M.J."/>
            <person name="Dreyer L.L."/>
            <person name="Roets F."/>
            <person name="Aylward J."/>
        </authorList>
    </citation>
    <scope>NUCLEOTIDE SEQUENCE [LARGE SCALE GENOMIC DNA]</scope>
    <source>
        <strain evidence="2">CMW44962</strain>
    </source>
</reference>
<dbReference type="OrthoDB" id="5312133at2759"/>
<comment type="caution">
    <text evidence="2">The sequence shown here is derived from an EMBL/GenBank/DDBJ whole genome shotgun (WGS) entry which is preliminary data.</text>
</comment>
<name>A0A9W7SNQ6_9PEZI</name>
<feature type="region of interest" description="Disordered" evidence="1">
    <location>
        <begin position="539"/>
        <end position="565"/>
    </location>
</feature>
<feature type="compositionally biased region" description="Basic residues" evidence="1">
    <location>
        <begin position="9"/>
        <end position="20"/>
    </location>
</feature>
<dbReference type="PANTHER" id="PTHR42055">
    <property type="entry name" value="YALI0E03476P"/>
    <property type="match status" value="1"/>
</dbReference>
<accession>A0A9W7SNQ6</accession>
<organism evidence="2 3">
    <name type="scientific">Teratosphaeria destructans</name>
    <dbReference type="NCBI Taxonomy" id="418781"/>
    <lineage>
        <taxon>Eukaryota</taxon>
        <taxon>Fungi</taxon>
        <taxon>Dikarya</taxon>
        <taxon>Ascomycota</taxon>
        <taxon>Pezizomycotina</taxon>
        <taxon>Dothideomycetes</taxon>
        <taxon>Dothideomycetidae</taxon>
        <taxon>Mycosphaerellales</taxon>
        <taxon>Teratosphaeriaceae</taxon>
        <taxon>Teratosphaeria</taxon>
    </lineage>
</organism>
<feature type="compositionally biased region" description="Basic and acidic residues" evidence="1">
    <location>
        <begin position="551"/>
        <end position="565"/>
    </location>
</feature>